<evidence type="ECO:0000313" key="2">
    <source>
        <dbReference type="Proteomes" id="UP001145742"/>
    </source>
</evidence>
<dbReference type="Proteomes" id="UP001145742">
    <property type="component" value="Unassembled WGS sequence"/>
</dbReference>
<evidence type="ECO:0000313" key="1">
    <source>
        <dbReference type="EMBL" id="KAJ7412757.1"/>
    </source>
</evidence>
<comment type="caution">
    <text evidence="1">The sequence shown here is derived from an EMBL/GenBank/DDBJ whole genome shotgun (WGS) entry which is preliminary data.</text>
</comment>
<protein>
    <submittedName>
        <fullName evidence="1">Uncharacterized protein</fullName>
    </submittedName>
</protein>
<accession>A0ABQ9D5T1</accession>
<proteinExistence type="predicted"/>
<sequence length="93" mass="10485">MVKSLERKPYEKLVEGTWSAQPGEVKDIAGVIIPNQSNMKYKPLMPTNPYCHRPGSPTVSTSSDPEHFSSLKFAKITLICKVLERLVNVLVWE</sequence>
<keyword evidence="2" id="KW-1185">Reference proteome</keyword>
<gene>
    <name evidence="1" type="ORF">WISP_94736</name>
</gene>
<dbReference type="EMBL" id="WHWB01034203">
    <property type="protein sequence ID" value="KAJ7412757.1"/>
    <property type="molecule type" value="Genomic_DNA"/>
</dbReference>
<reference evidence="1" key="1">
    <citation type="submission" date="2019-10" db="EMBL/GenBank/DDBJ databases">
        <authorList>
            <person name="Soares A.E.R."/>
            <person name="Aleixo A."/>
            <person name="Schneider P."/>
            <person name="Miyaki C.Y."/>
            <person name="Schneider M.P."/>
            <person name="Mello C."/>
            <person name="Vasconcelos A.T.R."/>
        </authorList>
    </citation>
    <scope>NUCLEOTIDE SEQUENCE</scope>
    <source>
        <tissue evidence="1">Muscle</tissue>
    </source>
</reference>
<name>A0ABQ9D5T1_9PASS</name>
<organism evidence="1 2">
    <name type="scientific">Willisornis vidua</name>
    <name type="common">Xingu scale-backed antbird</name>
    <dbReference type="NCBI Taxonomy" id="1566151"/>
    <lineage>
        <taxon>Eukaryota</taxon>
        <taxon>Metazoa</taxon>
        <taxon>Chordata</taxon>
        <taxon>Craniata</taxon>
        <taxon>Vertebrata</taxon>
        <taxon>Euteleostomi</taxon>
        <taxon>Archelosauria</taxon>
        <taxon>Archosauria</taxon>
        <taxon>Dinosauria</taxon>
        <taxon>Saurischia</taxon>
        <taxon>Theropoda</taxon>
        <taxon>Coelurosauria</taxon>
        <taxon>Aves</taxon>
        <taxon>Neognathae</taxon>
        <taxon>Neoaves</taxon>
        <taxon>Telluraves</taxon>
        <taxon>Australaves</taxon>
        <taxon>Passeriformes</taxon>
        <taxon>Thamnophilidae</taxon>
        <taxon>Willisornis</taxon>
    </lineage>
</organism>